<reference evidence="8" key="2">
    <citation type="submission" date="2022-06" db="UniProtKB">
        <authorList>
            <consortium name="EnsemblMetazoa"/>
        </authorList>
    </citation>
    <scope>IDENTIFICATION</scope>
</reference>
<dbReference type="SUPFAM" id="SSF48452">
    <property type="entry name" value="TPR-like"/>
    <property type="match status" value="1"/>
</dbReference>
<dbReference type="GO" id="GO:0042826">
    <property type="term" value="F:histone deacetylase binding"/>
    <property type="evidence" value="ECO:0007669"/>
    <property type="project" value="TreeGrafter"/>
</dbReference>
<dbReference type="SUPFAM" id="SSF144232">
    <property type="entry name" value="HIT/MYND zinc finger-like"/>
    <property type="match status" value="1"/>
</dbReference>
<evidence type="ECO:0000313" key="8">
    <source>
        <dbReference type="EnsemblMetazoa" id="XP_003248160.1"/>
    </source>
</evidence>
<dbReference type="InterPro" id="IPR001214">
    <property type="entry name" value="SET_dom"/>
</dbReference>
<dbReference type="Proteomes" id="UP000007819">
    <property type="component" value="Chromosome A2"/>
</dbReference>
<organism evidence="8 9">
    <name type="scientific">Acyrthosiphon pisum</name>
    <name type="common">Pea aphid</name>
    <dbReference type="NCBI Taxonomy" id="7029"/>
    <lineage>
        <taxon>Eukaryota</taxon>
        <taxon>Metazoa</taxon>
        <taxon>Ecdysozoa</taxon>
        <taxon>Arthropoda</taxon>
        <taxon>Hexapoda</taxon>
        <taxon>Insecta</taxon>
        <taxon>Pterygota</taxon>
        <taxon>Neoptera</taxon>
        <taxon>Paraneoptera</taxon>
        <taxon>Hemiptera</taxon>
        <taxon>Sternorrhyncha</taxon>
        <taxon>Aphidomorpha</taxon>
        <taxon>Aphidoidea</taxon>
        <taxon>Aphididae</taxon>
        <taxon>Macrosiphini</taxon>
        <taxon>Acyrthosiphon</taxon>
    </lineage>
</organism>
<dbReference type="EnsemblMetazoa" id="XM_003248112.4">
    <property type="protein sequence ID" value="XP_003248160.1"/>
    <property type="gene ID" value="LOC100569491"/>
</dbReference>
<keyword evidence="5" id="KW-0863">Zinc-finger</keyword>
<dbReference type="GO" id="GO:0032259">
    <property type="term" value="P:methylation"/>
    <property type="evidence" value="ECO:0007669"/>
    <property type="project" value="UniProtKB-KW"/>
</dbReference>
<keyword evidence="3" id="KW-0949">S-adenosyl-L-methionine</keyword>
<feature type="domain" description="SET" evidence="7">
    <location>
        <begin position="230"/>
        <end position="510"/>
    </location>
</feature>
<sequence>MEMKFDNFCYYSTRLLMADVLGDVYVEVAKTQSAKKRFMYTRALLRKYNMLATTLDTDKFFEYEHPTISENFRQRGNEFFKAKKYEEAVDMYTKSLKSCKPTTECNALAVANRSAAHFHMGKYDLCLKGLRGVMWANYPPKLAYKLYERAGNAERKLGLIERAKESYAECLTRLDEADMSAENKRKFRAAVEIAATECDELLTYQKRTMKTPPVEQLVGGRNENIPALSAFVELKMSENMGRGVYATRDINPGDVVAIDEPYICVPFPDESEVCNYNGCLKFDIALFRCPKCVMAYYCNKDCMNKDYKDGHHLVCPIICFIKLTPGISKINELALKWFLKDYLKMGSKKYCSIVDNFSETKIDPITRGFDEIGQYKSDNFLTAYSLDSNENKMPIDVLFFFNCIAVDMLHYLTLSGFEIPEQYMGSVGASLVRILTVLDLNARKLNINAPSISHQQFTFPLALTLYPTISLFNHSCDGNIKRSGVISDRIRVMKAVQPIPKGTQLCCNYGIMFKEHDKESRQSACNDRFNFNCYCDPCIKNWPTLKFIPNRLSSLNILNPRMVDIVSSECKKFVKLKKSVKPKDHCRRINYLYSFIKLLYGNVKRPFALYEDCLEMIGDAHNIKTFL</sequence>
<dbReference type="GO" id="GO:0008276">
    <property type="term" value="F:protein methyltransferase activity"/>
    <property type="evidence" value="ECO:0007669"/>
    <property type="project" value="UniProtKB-ARBA"/>
</dbReference>
<dbReference type="GO" id="GO:0005737">
    <property type="term" value="C:cytoplasm"/>
    <property type="evidence" value="ECO:0007669"/>
    <property type="project" value="TreeGrafter"/>
</dbReference>
<keyword evidence="2" id="KW-0808">Transferase</keyword>
<dbReference type="InterPro" id="IPR011990">
    <property type="entry name" value="TPR-like_helical_dom_sf"/>
</dbReference>
<dbReference type="RefSeq" id="XP_003248160.1">
    <property type="nucleotide sequence ID" value="XM_003248112.4"/>
</dbReference>
<dbReference type="InterPro" id="IPR052097">
    <property type="entry name" value="SET-MYND_domain_protein"/>
</dbReference>
<evidence type="ECO:0000256" key="2">
    <source>
        <dbReference type="ARBA" id="ARBA00022679"/>
    </source>
</evidence>
<dbReference type="Pfam" id="PF01753">
    <property type="entry name" value="zf-MYND"/>
    <property type="match status" value="1"/>
</dbReference>
<dbReference type="InterPro" id="IPR002893">
    <property type="entry name" value="Znf_MYND"/>
</dbReference>
<dbReference type="PROSITE" id="PS50280">
    <property type="entry name" value="SET"/>
    <property type="match status" value="1"/>
</dbReference>
<name>A0A8R2AIB3_ACYPI</name>
<dbReference type="PANTHER" id="PTHR46165">
    <property type="entry name" value="SET AND MYND DOMAIN-CONTAINING PROTEIN 4"/>
    <property type="match status" value="1"/>
</dbReference>
<protein>
    <recommendedName>
        <fullName evidence="7">SET domain-containing protein</fullName>
    </recommendedName>
</protein>
<dbReference type="Gene3D" id="6.10.140.2220">
    <property type="match status" value="1"/>
</dbReference>
<evidence type="ECO:0000256" key="1">
    <source>
        <dbReference type="ARBA" id="ARBA00022603"/>
    </source>
</evidence>
<proteinExistence type="predicted"/>
<dbReference type="GeneID" id="100569491"/>
<keyword evidence="4" id="KW-0479">Metal-binding</keyword>
<dbReference type="Gene3D" id="1.25.40.10">
    <property type="entry name" value="Tetratricopeptide repeat domain"/>
    <property type="match status" value="1"/>
</dbReference>
<dbReference type="Gene3D" id="2.170.270.10">
    <property type="entry name" value="SET domain"/>
    <property type="match status" value="1"/>
</dbReference>
<dbReference type="GO" id="GO:0008170">
    <property type="term" value="F:N-methyltransferase activity"/>
    <property type="evidence" value="ECO:0007669"/>
    <property type="project" value="UniProtKB-ARBA"/>
</dbReference>
<dbReference type="GO" id="GO:0008270">
    <property type="term" value="F:zinc ion binding"/>
    <property type="evidence" value="ECO:0007669"/>
    <property type="project" value="UniProtKB-KW"/>
</dbReference>
<dbReference type="OrthoDB" id="5945798at2759"/>
<dbReference type="AlphaFoldDB" id="A0A8R2AIB3"/>
<dbReference type="Pfam" id="PF00856">
    <property type="entry name" value="SET"/>
    <property type="match status" value="1"/>
</dbReference>
<keyword evidence="9" id="KW-1185">Reference proteome</keyword>
<keyword evidence="1" id="KW-0489">Methyltransferase</keyword>
<dbReference type="KEGG" id="api:100569491"/>
<dbReference type="GO" id="GO:0005634">
    <property type="term" value="C:nucleus"/>
    <property type="evidence" value="ECO:0007669"/>
    <property type="project" value="TreeGrafter"/>
</dbReference>
<evidence type="ECO:0000256" key="6">
    <source>
        <dbReference type="ARBA" id="ARBA00022833"/>
    </source>
</evidence>
<accession>A0A8R2AIB3</accession>
<dbReference type="InterPro" id="IPR046341">
    <property type="entry name" value="SET_dom_sf"/>
</dbReference>
<evidence type="ECO:0000259" key="7">
    <source>
        <dbReference type="PROSITE" id="PS50280"/>
    </source>
</evidence>
<dbReference type="PANTHER" id="PTHR46165:SF2">
    <property type="entry name" value="SET AND MYND DOMAIN-CONTAINING PROTEIN 4"/>
    <property type="match status" value="1"/>
</dbReference>
<evidence type="ECO:0000256" key="5">
    <source>
        <dbReference type="ARBA" id="ARBA00022771"/>
    </source>
</evidence>
<evidence type="ECO:0000256" key="3">
    <source>
        <dbReference type="ARBA" id="ARBA00022691"/>
    </source>
</evidence>
<dbReference type="SUPFAM" id="SSF82199">
    <property type="entry name" value="SET domain"/>
    <property type="match status" value="1"/>
</dbReference>
<dbReference type="PROSITE" id="PS01360">
    <property type="entry name" value="ZF_MYND_1"/>
    <property type="match status" value="1"/>
</dbReference>
<keyword evidence="6" id="KW-0862">Zinc</keyword>
<dbReference type="GO" id="GO:0008757">
    <property type="term" value="F:S-adenosylmethionine-dependent methyltransferase activity"/>
    <property type="evidence" value="ECO:0007669"/>
    <property type="project" value="UniProtKB-ARBA"/>
</dbReference>
<evidence type="ECO:0000313" key="9">
    <source>
        <dbReference type="Proteomes" id="UP000007819"/>
    </source>
</evidence>
<evidence type="ECO:0000256" key="4">
    <source>
        <dbReference type="ARBA" id="ARBA00022723"/>
    </source>
</evidence>
<dbReference type="Gene3D" id="1.10.220.160">
    <property type="match status" value="1"/>
</dbReference>
<reference evidence="9" key="1">
    <citation type="submission" date="2010-06" db="EMBL/GenBank/DDBJ databases">
        <authorList>
            <person name="Jiang H."/>
            <person name="Abraham K."/>
            <person name="Ali S."/>
            <person name="Alsbrooks S.L."/>
            <person name="Anim B.N."/>
            <person name="Anosike U.S."/>
            <person name="Attaway T."/>
            <person name="Bandaranaike D.P."/>
            <person name="Battles P.K."/>
            <person name="Bell S.N."/>
            <person name="Bell A.V."/>
            <person name="Beltran B."/>
            <person name="Bickham C."/>
            <person name="Bustamante Y."/>
            <person name="Caleb T."/>
            <person name="Canada A."/>
            <person name="Cardenas V."/>
            <person name="Carter K."/>
            <person name="Chacko J."/>
            <person name="Chandrabose M.N."/>
            <person name="Chavez D."/>
            <person name="Chavez A."/>
            <person name="Chen L."/>
            <person name="Chu H.-S."/>
            <person name="Claassen K.J."/>
            <person name="Cockrell R."/>
            <person name="Collins M."/>
            <person name="Cooper J.A."/>
            <person name="Cree A."/>
            <person name="Curry S.M."/>
            <person name="Da Y."/>
            <person name="Dao M.D."/>
            <person name="Das B."/>
            <person name="Davila M.-L."/>
            <person name="Davy-Carroll L."/>
            <person name="Denson S."/>
            <person name="Dinh H."/>
            <person name="Ebong V.E."/>
            <person name="Edwards J.R."/>
            <person name="Egan A."/>
            <person name="El-Daye J."/>
            <person name="Escobedo L."/>
            <person name="Fernandez S."/>
            <person name="Fernando P.R."/>
            <person name="Flagg N."/>
            <person name="Forbes L.D."/>
            <person name="Fowler R.G."/>
            <person name="Fu Q."/>
            <person name="Gabisi R.A."/>
            <person name="Ganer J."/>
            <person name="Garbino Pronczuk A."/>
            <person name="Garcia R.M."/>
            <person name="Garner T."/>
            <person name="Garrett T.E."/>
            <person name="Gonzalez D.A."/>
            <person name="Hamid H."/>
            <person name="Hawkins E.S."/>
            <person name="Hirani K."/>
            <person name="Hogues M.E."/>
            <person name="Hollins B."/>
            <person name="Hsiao C.-H."/>
            <person name="Jabil R."/>
            <person name="James M.L."/>
            <person name="Jhangiani S.N."/>
            <person name="Johnson B."/>
            <person name="Johnson Q."/>
            <person name="Joshi V."/>
            <person name="Kalu J.B."/>
            <person name="Kam C."/>
            <person name="Kashfia A."/>
            <person name="Keebler J."/>
            <person name="Kisamo H."/>
            <person name="Kovar C.L."/>
            <person name="Lago L.A."/>
            <person name="Lai C.-Y."/>
            <person name="Laidlaw J."/>
            <person name="Lara F."/>
            <person name="Le T.-K."/>
            <person name="Lee S.L."/>
            <person name="Legall F.H."/>
            <person name="Lemon S.J."/>
            <person name="Lewis L.R."/>
            <person name="Li B."/>
            <person name="Liu Y."/>
            <person name="Liu Y.-S."/>
            <person name="Lopez J."/>
            <person name="Lozado R.J."/>
            <person name="Lu J."/>
            <person name="Madu R.C."/>
            <person name="Maheshwari M."/>
            <person name="Maheshwari R."/>
            <person name="Malloy K."/>
            <person name="Martinez E."/>
            <person name="Mathew T."/>
            <person name="Mercado I.C."/>
            <person name="Mercado C."/>
            <person name="Meyer B."/>
            <person name="Montgomery K."/>
            <person name="Morgan M.B."/>
            <person name="Munidasa M."/>
            <person name="Nazareth L.V."/>
            <person name="Nelson J."/>
            <person name="Ng B.M."/>
            <person name="Nguyen N.B."/>
            <person name="Nguyen P.Q."/>
            <person name="Nguyen T."/>
            <person name="Obregon M."/>
            <person name="Okwuonu G.O."/>
            <person name="Onwere C.G."/>
            <person name="Orozco G."/>
            <person name="Parra A."/>
            <person name="Patel S."/>
            <person name="Patil S."/>
            <person name="Perez A."/>
            <person name="Perez Y."/>
            <person name="Pham C."/>
            <person name="Primus E.L."/>
            <person name="Pu L.-L."/>
            <person name="Puazo M."/>
            <person name="Qin X."/>
            <person name="Quiroz J.B."/>
            <person name="Reese J."/>
            <person name="Richards S."/>
            <person name="Rives C.M."/>
            <person name="Robberts R."/>
            <person name="Ruiz S.J."/>
            <person name="Ruiz M.J."/>
            <person name="Santibanez J."/>
            <person name="Schneider B.W."/>
            <person name="Sisson I."/>
            <person name="Smith M."/>
            <person name="Sodergren E."/>
            <person name="Song X.-Z."/>
            <person name="Song B.B."/>
            <person name="Summersgill H."/>
            <person name="Thelus R."/>
            <person name="Thornton R.D."/>
            <person name="Trejos Z.Y."/>
            <person name="Usmani K."/>
            <person name="Vattathil S."/>
            <person name="Villasana D."/>
            <person name="Walker D.L."/>
            <person name="Wang S."/>
            <person name="Wang K."/>
            <person name="White C.S."/>
            <person name="Williams A.C."/>
            <person name="Williamson J."/>
            <person name="Wilson K."/>
            <person name="Woghiren I.O."/>
            <person name="Woodworth J.R."/>
            <person name="Worley K.C."/>
            <person name="Wright R.A."/>
            <person name="Wu W."/>
            <person name="Young L."/>
            <person name="Zhang L."/>
            <person name="Zhang J."/>
            <person name="Zhu Y."/>
            <person name="Muzny D.M."/>
            <person name="Weinstock G."/>
            <person name="Gibbs R.A."/>
        </authorList>
    </citation>
    <scope>NUCLEOTIDE SEQUENCE [LARGE SCALE GENOMIC DNA]</scope>
    <source>
        <strain evidence="9">LSR1</strain>
    </source>
</reference>